<organism evidence="2 3">
    <name type="scientific">Oryzias melastigma</name>
    <name type="common">Marine medaka</name>
    <dbReference type="NCBI Taxonomy" id="30732"/>
    <lineage>
        <taxon>Eukaryota</taxon>
        <taxon>Metazoa</taxon>
        <taxon>Chordata</taxon>
        <taxon>Craniata</taxon>
        <taxon>Vertebrata</taxon>
        <taxon>Euteleostomi</taxon>
        <taxon>Actinopterygii</taxon>
        <taxon>Neopterygii</taxon>
        <taxon>Teleostei</taxon>
        <taxon>Neoteleostei</taxon>
        <taxon>Acanthomorphata</taxon>
        <taxon>Ovalentaria</taxon>
        <taxon>Atherinomorphae</taxon>
        <taxon>Beloniformes</taxon>
        <taxon>Adrianichthyidae</taxon>
        <taxon>Oryziinae</taxon>
        <taxon>Oryzias</taxon>
    </lineage>
</organism>
<dbReference type="EMBL" id="WKFB01000789">
    <property type="protein sequence ID" value="KAF6717919.1"/>
    <property type="molecule type" value="Genomic_DNA"/>
</dbReference>
<dbReference type="Proteomes" id="UP000646548">
    <property type="component" value="Unassembled WGS sequence"/>
</dbReference>
<reference evidence="2" key="1">
    <citation type="journal article" name="BMC Genomics">
        <title>Long-read sequencing and de novo genome assembly of marine medaka (Oryzias melastigma).</title>
        <authorList>
            <person name="Liang P."/>
            <person name="Saqib H.S.A."/>
            <person name="Ni X."/>
            <person name="Shen Y."/>
        </authorList>
    </citation>
    <scope>NUCLEOTIDE SEQUENCE</scope>
    <source>
        <strain evidence="2">Bigg-433</strain>
    </source>
</reference>
<dbReference type="AlphaFoldDB" id="A0A834BV14"/>
<name>A0A834BV14_ORYME</name>
<evidence type="ECO:0000313" key="2">
    <source>
        <dbReference type="EMBL" id="KAF6717919.1"/>
    </source>
</evidence>
<sequence length="128" mass="14480">MERRVVKNRQEWAWCKKKPPALLFCQVLKYKYIFKEQTTKGVPLKADVGAAGRTAPASCRCADLREVRPGGRESVVCSSGLASSTESRRVSDQEQNLRGVRRHVDNRWSGGLNHLKERSGSWPPDRLT</sequence>
<proteinExistence type="predicted"/>
<evidence type="ECO:0000313" key="3">
    <source>
        <dbReference type="Proteomes" id="UP000646548"/>
    </source>
</evidence>
<comment type="caution">
    <text evidence="2">The sequence shown here is derived from an EMBL/GenBank/DDBJ whole genome shotgun (WGS) entry which is preliminary data.</text>
</comment>
<evidence type="ECO:0000256" key="1">
    <source>
        <dbReference type="SAM" id="MobiDB-lite"/>
    </source>
</evidence>
<feature type="region of interest" description="Disordered" evidence="1">
    <location>
        <begin position="75"/>
        <end position="102"/>
    </location>
</feature>
<accession>A0A834BV14</accession>
<feature type="compositionally biased region" description="Polar residues" evidence="1">
    <location>
        <begin position="76"/>
        <end position="85"/>
    </location>
</feature>
<gene>
    <name evidence="2" type="ORF">FQA47_024907</name>
</gene>
<protein>
    <submittedName>
        <fullName evidence="2">Uncharacterized protein</fullName>
    </submittedName>
</protein>